<evidence type="ECO:0000313" key="3">
    <source>
        <dbReference type="Proteomes" id="UP000548476"/>
    </source>
</evidence>
<dbReference type="RefSeq" id="WP_184788061.1">
    <property type="nucleotide sequence ID" value="NZ_BONT01000006.1"/>
</dbReference>
<name>A0A841FD42_9ACTN</name>
<sequence length="317" mass="34622">MTAPNTLTERYVQEVVRRIPADQRTDVADELRATIADTAEAREDETPEAAERAVITEMGDPIRLAAKYADRPLALIGPDLYPAYIRLLVVLMSTVLPIAVLAVVVIDALDGDNSVGSLIGAAIGGVLTIGGQMFAWLTVIFALIDRMRRTDAAAKSLVWTPDMLPALRRAPDKGGLAAYASVVWYASLIAAIVWQHAAAPYRLDDGSQVEVLNPALWSNWIWPIIGGLAVMAALEIVRIVRRGWTLALVIAYTVADLVFALPLAWIFYDRQILNPEFLADFNGEWTTPAAFYSGAAIVVIAVSVTEAYKRFRMLSKV</sequence>
<feature type="transmembrane region" description="Helical" evidence="1">
    <location>
        <begin position="176"/>
        <end position="197"/>
    </location>
</feature>
<accession>A0A841FD42</accession>
<feature type="transmembrane region" description="Helical" evidence="1">
    <location>
        <begin position="217"/>
        <end position="237"/>
    </location>
</feature>
<evidence type="ECO:0000256" key="1">
    <source>
        <dbReference type="SAM" id="Phobius"/>
    </source>
</evidence>
<reference evidence="2 3" key="1">
    <citation type="submission" date="2020-08" db="EMBL/GenBank/DDBJ databases">
        <title>Genomic Encyclopedia of Type Strains, Phase IV (KMG-IV): sequencing the most valuable type-strain genomes for metagenomic binning, comparative biology and taxonomic classification.</title>
        <authorList>
            <person name="Goeker M."/>
        </authorList>
    </citation>
    <scope>NUCLEOTIDE SEQUENCE [LARGE SCALE GENOMIC DNA]</scope>
    <source>
        <strain evidence="2 3">YIM 65646</strain>
    </source>
</reference>
<keyword evidence="3" id="KW-1185">Reference proteome</keyword>
<dbReference type="NCBIfam" id="NF038403">
    <property type="entry name" value="perm_prefix_1"/>
    <property type="match status" value="1"/>
</dbReference>
<evidence type="ECO:0000313" key="2">
    <source>
        <dbReference type="EMBL" id="MBB6035201.1"/>
    </source>
</evidence>
<feature type="transmembrane region" description="Helical" evidence="1">
    <location>
        <begin position="83"/>
        <end position="106"/>
    </location>
</feature>
<comment type="caution">
    <text evidence="2">The sequence shown here is derived from an EMBL/GenBank/DDBJ whole genome shotgun (WGS) entry which is preliminary data.</text>
</comment>
<organism evidence="2 3">
    <name type="scientific">Phytomonospora endophytica</name>
    <dbReference type="NCBI Taxonomy" id="714109"/>
    <lineage>
        <taxon>Bacteria</taxon>
        <taxon>Bacillati</taxon>
        <taxon>Actinomycetota</taxon>
        <taxon>Actinomycetes</taxon>
        <taxon>Micromonosporales</taxon>
        <taxon>Micromonosporaceae</taxon>
        <taxon>Phytomonospora</taxon>
    </lineage>
</organism>
<proteinExistence type="predicted"/>
<protein>
    <submittedName>
        <fullName evidence="2">Uncharacterized protein</fullName>
    </submittedName>
</protein>
<keyword evidence="1" id="KW-1133">Transmembrane helix</keyword>
<feature type="transmembrane region" description="Helical" evidence="1">
    <location>
        <begin position="118"/>
        <end position="144"/>
    </location>
</feature>
<dbReference type="EMBL" id="JACHGT010000006">
    <property type="protein sequence ID" value="MBB6035201.1"/>
    <property type="molecule type" value="Genomic_DNA"/>
</dbReference>
<dbReference type="Pfam" id="PF22564">
    <property type="entry name" value="HAAS"/>
    <property type="match status" value="1"/>
</dbReference>
<gene>
    <name evidence="2" type="ORF">HNR73_003058</name>
</gene>
<feature type="transmembrane region" description="Helical" evidence="1">
    <location>
        <begin position="288"/>
        <end position="308"/>
    </location>
</feature>
<dbReference type="AlphaFoldDB" id="A0A841FD42"/>
<dbReference type="Proteomes" id="UP000548476">
    <property type="component" value="Unassembled WGS sequence"/>
</dbReference>
<keyword evidence="1" id="KW-0472">Membrane</keyword>
<dbReference type="InterPro" id="IPR047928">
    <property type="entry name" value="Perm_prefix_1"/>
</dbReference>
<keyword evidence="1" id="KW-0812">Transmembrane</keyword>
<feature type="transmembrane region" description="Helical" evidence="1">
    <location>
        <begin position="244"/>
        <end position="268"/>
    </location>
</feature>